<feature type="transmembrane region" description="Helical" evidence="5">
    <location>
        <begin position="285"/>
        <end position="308"/>
    </location>
</feature>
<dbReference type="InterPro" id="IPR004752">
    <property type="entry name" value="AmpG_permease/AT-1"/>
</dbReference>
<keyword evidence="2 5" id="KW-0812">Transmembrane</keyword>
<dbReference type="GO" id="GO:0008521">
    <property type="term" value="F:acetyl-CoA transmembrane transporter activity"/>
    <property type="evidence" value="ECO:0007669"/>
    <property type="project" value="InterPro"/>
</dbReference>
<sequence length="387" mass="44118">MASQDICVDAWSLHLLNFIDDENNNKEGKRNYLGWQSTCNTVGQASGVFTGMSLLLMLESHNFCNKYIRPIFSFKDQAYGLIKFSNFLLFWGIIFIIVTCSIALFCREPEGSNDDRGKEGVEHFTIKETYLSVVKLYRRSSMWHLTFILLTFSMGFAATASMTHLKLIEHGITKETIGLTAIPLILIQITVPFSVTRSTTSRKPLNLFIYSYIPRLIMSLVVLILIYLTPLFHIAETVKFHWYYYLVLVLILSLNEALTSAMFVSRQAFFAQIADPRIGGTYLTLLNTLANFSFLSFNSINLFIAGRISKIKSLTAKLDTYTLMVICCTVLGVLWFVLTYRAMIRLQKISIEKWHLEKNKKFSDADIDNKEERDGELVSLSVSPITA</sequence>
<evidence type="ECO:0008006" key="9">
    <source>
        <dbReference type="Google" id="ProtNLM"/>
    </source>
</evidence>
<dbReference type="PANTHER" id="PTHR12778">
    <property type="entry name" value="SOLUTE CARRIER FAMILY 33 ACETYL-COA TRANSPORTER -RELATED"/>
    <property type="match status" value="1"/>
</dbReference>
<evidence type="ECO:0000256" key="3">
    <source>
        <dbReference type="ARBA" id="ARBA00022989"/>
    </source>
</evidence>
<feature type="transmembrane region" description="Helical" evidence="5">
    <location>
        <begin position="177"/>
        <end position="195"/>
    </location>
</feature>
<dbReference type="Proteomes" id="UP000681722">
    <property type="component" value="Unassembled WGS sequence"/>
</dbReference>
<dbReference type="Pfam" id="PF13000">
    <property type="entry name" value="Acatn"/>
    <property type="match status" value="2"/>
</dbReference>
<feature type="transmembrane region" description="Helical" evidence="5">
    <location>
        <begin position="320"/>
        <end position="340"/>
    </location>
</feature>
<dbReference type="PANTHER" id="PTHR12778:SF9">
    <property type="entry name" value="ACETYL-COENZYME A TRANSPORTER 1"/>
    <property type="match status" value="1"/>
</dbReference>
<dbReference type="EMBL" id="CAJNOQ010002925">
    <property type="protein sequence ID" value="CAF0986295.1"/>
    <property type="molecule type" value="Genomic_DNA"/>
</dbReference>
<keyword evidence="3 5" id="KW-1133">Transmembrane helix</keyword>
<feature type="transmembrane region" description="Helical" evidence="5">
    <location>
        <begin position="207"/>
        <end position="230"/>
    </location>
</feature>
<feature type="transmembrane region" description="Helical" evidence="5">
    <location>
        <begin position="88"/>
        <end position="106"/>
    </location>
</feature>
<evidence type="ECO:0000256" key="1">
    <source>
        <dbReference type="ARBA" id="ARBA00004141"/>
    </source>
</evidence>
<evidence type="ECO:0000313" key="8">
    <source>
        <dbReference type="Proteomes" id="UP000663829"/>
    </source>
</evidence>
<feature type="transmembrane region" description="Helical" evidence="5">
    <location>
        <begin position="242"/>
        <end position="264"/>
    </location>
</feature>
<gene>
    <name evidence="6" type="ORF">GPM918_LOCUS13020</name>
    <name evidence="7" type="ORF">SRO942_LOCUS13020</name>
</gene>
<comment type="subcellular location">
    <subcellularLocation>
        <location evidence="1">Membrane</location>
        <topology evidence="1">Multi-pass membrane protein</topology>
    </subcellularLocation>
</comment>
<dbReference type="OrthoDB" id="6415790at2759"/>
<keyword evidence="8" id="KW-1185">Reference proteome</keyword>
<keyword evidence="4 5" id="KW-0472">Membrane</keyword>
<evidence type="ECO:0000313" key="6">
    <source>
        <dbReference type="EMBL" id="CAF0986295.1"/>
    </source>
</evidence>
<dbReference type="GO" id="GO:0016020">
    <property type="term" value="C:membrane"/>
    <property type="evidence" value="ECO:0007669"/>
    <property type="project" value="UniProtKB-SubCell"/>
</dbReference>
<proteinExistence type="predicted"/>
<evidence type="ECO:0000256" key="5">
    <source>
        <dbReference type="SAM" id="Phobius"/>
    </source>
</evidence>
<feature type="transmembrane region" description="Helical" evidence="5">
    <location>
        <begin position="145"/>
        <end position="165"/>
    </location>
</feature>
<evidence type="ECO:0000313" key="7">
    <source>
        <dbReference type="EMBL" id="CAF3758564.1"/>
    </source>
</evidence>
<evidence type="ECO:0000256" key="4">
    <source>
        <dbReference type="ARBA" id="ARBA00023136"/>
    </source>
</evidence>
<protein>
    <recommendedName>
        <fullName evidence="9">Acetyl-coenzyme A transporter 1</fullName>
    </recommendedName>
</protein>
<dbReference type="SUPFAM" id="SSF103473">
    <property type="entry name" value="MFS general substrate transporter"/>
    <property type="match status" value="1"/>
</dbReference>
<reference evidence="6" key="1">
    <citation type="submission" date="2021-02" db="EMBL/GenBank/DDBJ databases">
        <authorList>
            <person name="Nowell W R."/>
        </authorList>
    </citation>
    <scope>NUCLEOTIDE SEQUENCE</scope>
</reference>
<dbReference type="GO" id="GO:0035348">
    <property type="term" value="P:acetyl-CoA transmembrane transport"/>
    <property type="evidence" value="ECO:0007669"/>
    <property type="project" value="InterPro"/>
</dbReference>
<name>A0A814FVA4_9BILA</name>
<dbReference type="InterPro" id="IPR036259">
    <property type="entry name" value="MFS_trans_sf"/>
</dbReference>
<dbReference type="InterPro" id="IPR024371">
    <property type="entry name" value="AcetylCoA_trans_1-like"/>
</dbReference>
<organism evidence="6 8">
    <name type="scientific">Didymodactylos carnosus</name>
    <dbReference type="NCBI Taxonomy" id="1234261"/>
    <lineage>
        <taxon>Eukaryota</taxon>
        <taxon>Metazoa</taxon>
        <taxon>Spiralia</taxon>
        <taxon>Gnathifera</taxon>
        <taxon>Rotifera</taxon>
        <taxon>Eurotatoria</taxon>
        <taxon>Bdelloidea</taxon>
        <taxon>Philodinida</taxon>
        <taxon>Philodinidae</taxon>
        <taxon>Didymodactylos</taxon>
    </lineage>
</organism>
<dbReference type="Proteomes" id="UP000663829">
    <property type="component" value="Unassembled WGS sequence"/>
</dbReference>
<dbReference type="EMBL" id="CAJOBC010002925">
    <property type="protein sequence ID" value="CAF3758564.1"/>
    <property type="molecule type" value="Genomic_DNA"/>
</dbReference>
<dbReference type="AlphaFoldDB" id="A0A814FVA4"/>
<evidence type="ECO:0000256" key="2">
    <source>
        <dbReference type="ARBA" id="ARBA00022692"/>
    </source>
</evidence>
<accession>A0A814FVA4</accession>
<dbReference type="Gene3D" id="1.20.1250.20">
    <property type="entry name" value="MFS general substrate transporter like domains"/>
    <property type="match status" value="1"/>
</dbReference>
<comment type="caution">
    <text evidence="6">The sequence shown here is derived from an EMBL/GenBank/DDBJ whole genome shotgun (WGS) entry which is preliminary data.</text>
</comment>